<dbReference type="Pfam" id="PF00356">
    <property type="entry name" value="LacI"/>
    <property type="match status" value="1"/>
</dbReference>
<feature type="domain" description="HTH lacI-type" evidence="4">
    <location>
        <begin position="2"/>
        <end position="56"/>
    </location>
</feature>
<dbReference type="Gene3D" id="3.40.50.2300">
    <property type="match status" value="2"/>
</dbReference>
<accession>A0ABX0F812</accession>
<dbReference type="InterPro" id="IPR028082">
    <property type="entry name" value="Peripla_BP_I"/>
</dbReference>
<dbReference type="PANTHER" id="PTHR30146">
    <property type="entry name" value="LACI-RELATED TRANSCRIPTIONAL REPRESSOR"/>
    <property type="match status" value="1"/>
</dbReference>
<evidence type="ECO:0000256" key="3">
    <source>
        <dbReference type="ARBA" id="ARBA00023163"/>
    </source>
</evidence>
<dbReference type="InterPro" id="IPR010982">
    <property type="entry name" value="Lambda_DNA-bd_dom_sf"/>
</dbReference>
<dbReference type="PROSITE" id="PS50932">
    <property type="entry name" value="HTH_LACI_2"/>
    <property type="match status" value="1"/>
</dbReference>
<keyword evidence="1" id="KW-0805">Transcription regulation</keyword>
<dbReference type="InterPro" id="IPR000843">
    <property type="entry name" value="HTH_LacI"/>
</dbReference>
<dbReference type="CDD" id="cd06286">
    <property type="entry name" value="PBP1_CcpB-like"/>
    <property type="match status" value="1"/>
</dbReference>
<dbReference type="SUPFAM" id="SSF47413">
    <property type="entry name" value="lambda repressor-like DNA-binding domains"/>
    <property type="match status" value="1"/>
</dbReference>
<dbReference type="InterPro" id="IPR046335">
    <property type="entry name" value="LacI/GalR-like_sensor"/>
</dbReference>
<evidence type="ECO:0000256" key="1">
    <source>
        <dbReference type="ARBA" id="ARBA00023015"/>
    </source>
</evidence>
<proteinExistence type="predicted"/>
<dbReference type="Pfam" id="PF13377">
    <property type="entry name" value="Peripla_BP_3"/>
    <property type="match status" value="1"/>
</dbReference>
<keyword evidence="2 5" id="KW-0238">DNA-binding</keyword>
<name>A0ABX0F812_9BACL</name>
<comment type="caution">
    <text evidence="5">The sequence shown here is derived from an EMBL/GenBank/DDBJ whole genome shotgun (WGS) entry which is preliminary data.</text>
</comment>
<dbReference type="SMART" id="SM00354">
    <property type="entry name" value="HTH_LACI"/>
    <property type="match status" value="1"/>
</dbReference>
<dbReference type="Proteomes" id="UP000800303">
    <property type="component" value="Unassembled WGS sequence"/>
</dbReference>
<gene>
    <name evidence="5" type="ORF">GYN08_17505</name>
</gene>
<reference evidence="5 6" key="1">
    <citation type="submission" date="2020-01" db="EMBL/GenBank/DDBJ databases">
        <title>Polyphasic characterisation and genomic insights into a novel alkali tolerant bacterium VR-M41.</title>
        <authorList>
            <person name="Vemuluri V.R."/>
        </authorList>
    </citation>
    <scope>NUCLEOTIDE SEQUENCE [LARGE SCALE GENOMIC DNA]</scope>
    <source>
        <strain evidence="5 6">VR-M41</strain>
    </source>
</reference>
<dbReference type="Gene3D" id="1.10.260.40">
    <property type="entry name" value="lambda repressor-like DNA-binding domains"/>
    <property type="match status" value="1"/>
</dbReference>
<dbReference type="PANTHER" id="PTHR30146:SF105">
    <property type="entry name" value="CATABOLITE CONTROL PROTEIN B"/>
    <property type="match status" value="1"/>
</dbReference>
<evidence type="ECO:0000259" key="4">
    <source>
        <dbReference type="PROSITE" id="PS50932"/>
    </source>
</evidence>
<dbReference type="RefSeq" id="WP_166276864.1">
    <property type="nucleotide sequence ID" value="NZ_JAAFGS010000006.1"/>
</dbReference>
<sequence length="322" mass="36048">MTNIKEIARRAGVSPSTASRALSGKGYVSEEKKRKVLAAAEEFDYAPNLNALSLKTGTTRRLGLVAPEFAESVSLFTGGFVRAAEEAGYTVTLFITGYDKSKELEALEALRRKQVDALVFVLFQSELPLIAPYVKYGPIVSWQRLVHERIPSVFMDQYDGYMLALEHLYAKGYRRICNVYGASTRLNTQSRIEAFADFCRKYGLDPGVCPSFQNMGDTEDGERLVHWWLENGRIPDAFATTNDRVAAGMVSEARRLGLRIPEDFAVCGFDNLDFAHMLDLTTIHYPVDEQAGNAFAIIRSQIEETDLPLKPLKFHLVERATT</sequence>
<dbReference type="EMBL" id="JAAFGS010000006">
    <property type="protein sequence ID" value="NGZ77106.1"/>
    <property type="molecule type" value="Genomic_DNA"/>
</dbReference>
<keyword evidence="3" id="KW-0804">Transcription</keyword>
<evidence type="ECO:0000313" key="6">
    <source>
        <dbReference type="Proteomes" id="UP000800303"/>
    </source>
</evidence>
<evidence type="ECO:0000256" key="2">
    <source>
        <dbReference type="ARBA" id="ARBA00023125"/>
    </source>
</evidence>
<organism evidence="5 6">
    <name type="scientific">Saccharibacillus alkalitolerans</name>
    <dbReference type="NCBI Taxonomy" id="2705290"/>
    <lineage>
        <taxon>Bacteria</taxon>
        <taxon>Bacillati</taxon>
        <taxon>Bacillota</taxon>
        <taxon>Bacilli</taxon>
        <taxon>Bacillales</taxon>
        <taxon>Paenibacillaceae</taxon>
        <taxon>Saccharibacillus</taxon>
    </lineage>
</organism>
<keyword evidence="6" id="KW-1185">Reference proteome</keyword>
<dbReference type="PROSITE" id="PS00356">
    <property type="entry name" value="HTH_LACI_1"/>
    <property type="match status" value="1"/>
</dbReference>
<protein>
    <submittedName>
        <fullName evidence="5">LacI family DNA-binding transcriptional regulator</fullName>
    </submittedName>
</protein>
<dbReference type="SUPFAM" id="SSF53822">
    <property type="entry name" value="Periplasmic binding protein-like I"/>
    <property type="match status" value="1"/>
</dbReference>
<dbReference type="GO" id="GO:0003677">
    <property type="term" value="F:DNA binding"/>
    <property type="evidence" value="ECO:0007669"/>
    <property type="project" value="UniProtKB-KW"/>
</dbReference>
<evidence type="ECO:0000313" key="5">
    <source>
        <dbReference type="EMBL" id="NGZ77106.1"/>
    </source>
</evidence>
<dbReference type="CDD" id="cd01392">
    <property type="entry name" value="HTH_LacI"/>
    <property type="match status" value="1"/>
</dbReference>